<keyword evidence="1" id="KW-1133">Transmembrane helix</keyword>
<name>A0A1H3XL37_9RHOB</name>
<dbReference type="RefSeq" id="WP_093249534.1">
    <property type="nucleotide sequence ID" value="NZ_FNQM01000002.1"/>
</dbReference>
<organism evidence="3 4">
    <name type="scientific">Rubrimonas cliftonensis</name>
    <dbReference type="NCBI Taxonomy" id="89524"/>
    <lineage>
        <taxon>Bacteria</taxon>
        <taxon>Pseudomonadati</taxon>
        <taxon>Pseudomonadota</taxon>
        <taxon>Alphaproteobacteria</taxon>
        <taxon>Rhodobacterales</taxon>
        <taxon>Paracoccaceae</taxon>
        <taxon>Rubrimonas</taxon>
    </lineage>
</organism>
<feature type="transmembrane region" description="Helical" evidence="1">
    <location>
        <begin position="427"/>
        <end position="444"/>
    </location>
</feature>
<dbReference type="EMBL" id="FNQM01000002">
    <property type="protein sequence ID" value="SDZ99248.1"/>
    <property type="molecule type" value="Genomic_DNA"/>
</dbReference>
<feature type="domain" description="DUF112" evidence="2">
    <location>
        <begin position="14"/>
        <end position="436"/>
    </location>
</feature>
<feature type="transmembrane region" description="Helical" evidence="1">
    <location>
        <begin position="255"/>
        <end position="279"/>
    </location>
</feature>
<keyword evidence="4" id="KW-1185">Reference proteome</keyword>
<dbReference type="InterPro" id="IPR002823">
    <property type="entry name" value="DUF112_TM"/>
</dbReference>
<evidence type="ECO:0000259" key="2">
    <source>
        <dbReference type="Pfam" id="PF01970"/>
    </source>
</evidence>
<feature type="transmembrane region" description="Helical" evidence="1">
    <location>
        <begin position="469"/>
        <end position="487"/>
    </location>
</feature>
<evidence type="ECO:0000313" key="3">
    <source>
        <dbReference type="EMBL" id="SDZ99248.1"/>
    </source>
</evidence>
<feature type="transmembrane region" description="Helical" evidence="1">
    <location>
        <begin position="356"/>
        <end position="382"/>
    </location>
</feature>
<protein>
    <submittedName>
        <fullName evidence="3">TctA family transporter</fullName>
    </submittedName>
</protein>
<dbReference type="PANTHER" id="PTHR35342">
    <property type="entry name" value="TRICARBOXYLIC TRANSPORT PROTEIN"/>
    <property type="match status" value="1"/>
</dbReference>
<dbReference type="OrthoDB" id="9791872at2"/>
<dbReference type="PANTHER" id="PTHR35342:SF5">
    <property type="entry name" value="TRICARBOXYLIC TRANSPORT PROTEIN"/>
    <property type="match status" value="1"/>
</dbReference>
<dbReference type="STRING" id="89524.SAMN05444370_102442"/>
<accession>A0A1H3XL37</accession>
<evidence type="ECO:0000256" key="1">
    <source>
        <dbReference type="SAM" id="Phobius"/>
    </source>
</evidence>
<keyword evidence="1" id="KW-0812">Transmembrane</keyword>
<reference evidence="3 4" key="1">
    <citation type="submission" date="2016-10" db="EMBL/GenBank/DDBJ databases">
        <authorList>
            <person name="de Groot N.N."/>
        </authorList>
    </citation>
    <scope>NUCLEOTIDE SEQUENCE [LARGE SCALE GENOMIC DNA]</scope>
    <source>
        <strain evidence="3 4">DSM 15345</strain>
    </source>
</reference>
<keyword evidence="1" id="KW-0472">Membrane</keyword>
<evidence type="ECO:0000313" key="4">
    <source>
        <dbReference type="Proteomes" id="UP000198703"/>
    </source>
</evidence>
<feature type="transmembrane region" description="Helical" evidence="1">
    <location>
        <begin position="167"/>
        <end position="185"/>
    </location>
</feature>
<feature type="transmembrane region" description="Helical" evidence="1">
    <location>
        <begin position="197"/>
        <end position="218"/>
    </location>
</feature>
<sequence length="499" mass="51679">MEGVIGAILTPEILLVVFLCTLYGAFVGAMPGLTATMAVALLVPFTYFMEPLAAVSAIVATTTTAIFAGDISGALLKIPGTPASAAYVDDSHSLARAGRPRTVLFVSLITASLGGLIGVALLATAAPELARLSARFSSYESFWLACLGLTCAVFVGGASVSRNFASLFIGLLIASVGIDVAVGHPRLTFGQVELLDGISFIPAMIGMFAMSELLRNAADPFPSRMPKFTVEPAGAAVAAAWREVRGRWARVLRSGGLGTVIGALPGAGADIAAWIAYAISRKTARNPEDYGRGAMGGVVEGGAANNAAVAGAWTPALVFGIPGDSVTAIAIGVLLLKGLTPGPQIFTTDADLVHALFASFALANVLMLVSGTLAILAATWLLRAPRPVLMPVVLMLSLVGGYAITNSTTALWIILALGALGFAMERARIPIAPAILGLVLGRVVEDNFMVSMLKARGDFADFFERTPSLILGAATLALWAFLLLRAGRETLARRRPSRG</sequence>
<feature type="transmembrane region" description="Helical" evidence="1">
    <location>
        <begin position="388"/>
        <end position="415"/>
    </location>
</feature>
<feature type="transmembrane region" description="Helical" evidence="1">
    <location>
        <begin position="316"/>
        <end position="336"/>
    </location>
</feature>
<dbReference type="AlphaFoldDB" id="A0A1H3XL37"/>
<proteinExistence type="predicted"/>
<gene>
    <name evidence="3" type="ORF">SAMN05444370_102442</name>
</gene>
<feature type="transmembrane region" description="Helical" evidence="1">
    <location>
        <begin position="142"/>
        <end position="160"/>
    </location>
</feature>
<feature type="transmembrane region" description="Helical" evidence="1">
    <location>
        <begin position="103"/>
        <end position="122"/>
    </location>
</feature>
<dbReference type="Proteomes" id="UP000198703">
    <property type="component" value="Unassembled WGS sequence"/>
</dbReference>
<feature type="transmembrane region" description="Helical" evidence="1">
    <location>
        <begin position="12"/>
        <end position="45"/>
    </location>
</feature>
<dbReference type="Pfam" id="PF01970">
    <property type="entry name" value="TctA"/>
    <property type="match status" value="1"/>
</dbReference>